<accession>A0A927BZK0</accession>
<evidence type="ECO:0000256" key="1">
    <source>
        <dbReference type="SAM" id="Phobius"/>
    </source>
</evidence>
<evidence type="ECO:0000313" key="2">
    <source>
        <dbReference type="EMBL" id="MBD2848183.1"/>
    </source>
</evidence>
<dbReference type="RefSeq" id="WP_190921283.1">
    <property type="nucleotide sequence ID" value="NZ_JACXIZ010000056.1"/>
</dbReference>
<feature type="transmembrane region" description="Helical" evidence="1">
    <location>
        <begin position="32"/>
        <end position="54"/>
    </location>
</feature>
<gene>
    <name evidence="2" type="ORF">IDH44_23555</name>
</gene>
<name>A0A927BZK0_9BACL</name>
<reference evidence="2" key="1">
    <citation type="submission" date="2020-09" db="EMBL/GenBank/DDBJ databases">
        <title>A novel bacterium of genus Paenibacillus, isolated from South China Sea.</title>
        <authorList>
            <person name="Huang H."/>
            <person name="Mo K."/>
            <person name="Hu Y."/>
        </authorList>
    </citation>
    <scope>NUCLEOTIDE SEQUENCE</scope>
    <source>
        <strain evidence="2">IB182496</strain>
    </source>
</reference>
<proteinExistence type="predicted"/>
<feature type="transmembrane region" description="Helical" evidence="1">
    <location>
        <begin position="66"/>
        <end position="88"/>
    </location>
</feature>
<dbReference type="AlphaFoldDB" id="A0A927BZK0"/>
<dbReference type="Proteomes" id="UP000621560">
    <property type="component" value="Unassembled WGS sequence"/>
</dbReference>
<sequence>MEMIPIIGLLGAMAGLWYGRRRWSGFQWTTDALALLAVAAVTTIAASSVLRALVDRAVFLTQVHEVLLHPGFLAGGGYLGAYAMTILLERLQAVETRSTRS</sequence>
<protein>
    <submittedName>
        <fullName evidence="2">Uncharacterized protein</fullName>
    </submittedName>
</protein>
<keyword evidence="1" id="KW-1133">Transmembrane helix</keyword>
<keyword evidence="1" id="KW-0812">Transmembrane</keyword>
<dbReference type="EMBL" id="JACXIZ010000056">
    <property type="protein sequence ID" value="MBD2848183.1"/>
    <property type="molecule type" value="Genomic_DNA"/>
</dbReference>
<organism evidence="2 3">
    <name type="scientific">Paenibacillus sabuli</name>
    <dbReference type="NCBI Taxonomy" id="2772509"/>
    <lineage>
        <taxon>Bacteria</taxon>
        <taxon>Bacillati</taxon>
        <taxon>Bacillota</taxon>
        <taxon>Bacilli</taxon>
        <taxon>Bacillales</taxon>
        <taxon>Paenibacillaceae</taxon>
        <taxon>Paenibacillus</taxon>
    </lineage>
</organism>
<comment type="caution">
    <text evidence="2">The sequence shown here is derived from an EMBL/GenBank/DDBJ whole genome shotgun (WGS) entry which is preliminary data.</text>
</comment>
<evidence type="ECO:0000313" key="3">
    <source>
        <dbReference type="Proteomes" id="UP000621560"/>
    </source>
</evidence>
<keyword evidence="3" id="KW-1185">Reference proteome</keyword>
<keyword evidence="1" id="KW-0472">Membrane</keyword>